<gene>
    <name evidence="2" type="ORF">KL86DYS1_30130</name>
</gene>
<dbReference type="RefSeq" id="WP_296941859.1">
    <property type="nucleotide sequence ID" value="NZ_LT599032.1"/>
</dbReference>
<keyword evidence="1" id="KW-0472">Membrane</keyword>
<keyword evidence="1" id="KW-0812">Transmembrane</keyword>
<dbReference type="AlphaFoldDB" id="A0A212JR41"/>
<organism evidence="2">
    <name type="scientific">uncultured Dysgonomonas sp</name>
    <dbReference type="NCBI Taxonomy" id="206096"/>
    <lineage>
        <taxon>Bacteria</taxon>
        <taxon>Pseudomonadati</taxon>
        <taxon>Bacteroidota</taxon>
        <taxon>Bacteroidia</taxon>
        <taxon>Bacteroidales</taxon>
        <taxon>Dysgonomonadaceae</taxon>
        <taxon>Dysgonomonas</taxon>
        <taxon>environmental samples</taxon>
    </lineage>
</organism>
<keyword evidence="1" id="KW-1133">Transmembrane helix</keyword>
<feature type="transmembrane region" description="Helical" evidence="1">
    <location>
        <begin position="58"/>
        <end position="80"/>
    </location>
</feature>
<evidence type="ECO:0000256" key="1">
    <source>
        <dbReference type="SAM" id="Phobius"/>
    </source>
</evidence>
<name>A0A212JR41_9BACT</name>
<evidence type="ECO:0000313" key="2">
    <source>
        <dbReference type="EMBL" id="SBW01923.1"/>
    </source>
</evidence>
<dbReference type="EMBL" id="FLUM01000003">
    <property type="protein sequence ID" value="SBW01923.1"/>
    <property type="molecule type" value="Genomic_DNA"/>
</dbReference>
<reference evidence="2" key="1">
    <citation type="submission" date="2016-04" db="EMBL/GenBank/DDBJ databases">
        <authorList>
            <person name="Evans L.H."/>
            <person name="Alamgir A."/>
            <person name="Owens N."/>
            <person name="Weber N.D."/>
            <person name="Virtaneva K."/>
            <person name="Barbian K."/>
            <person name="Babar A."/>
            <person name="Rosenke K."/>
        </authorList>
    </citation>
    <scope>NUCLEOTIDE SEQUENCE</scope>
    <source>
        <strain evidence="2">86-1</strain>
    </source>
</reference>
<protein>
    <submittedName>
        <fullName evidence="2">Uncharacterized protein</fullName>
    </submittedName>
</protein>
<accession>A0A212JR41</accession>
<feature type="transmembrane region" description="Helical" evidence="1">
    <location>
        <begin position="86"/>
        <end position="104"/>
    </location>
</feature>
<proteinExistence type="predicted"/>
<sequence>MDNTHYKGDLYPDALHLFKKKKITNMDKIRELLAYDYPGNNEAIDDALFRLKGYRKSAGLRSLIIGAVLLPIGIVVTSFVWDKGGIIDMAIIGALLGGGIGLLIQGAKEYITMK</sequence>